<name>A0ACB6VAU9_9ASCO</name>
<organism evidence="1 2">
    <name type="scientific">Geotrichum galactomycetum</name>
    <dbReference type="NCBI Taxonomy" id="27317"/>
    <lineage>
        <taxon>Eukaryota</taxon>
        <taxon>Fungi</taxon>
        <taxon>Dikarya</taxon>
        <taxon>Ascomycota</taxon>
        <taxon>Saccharomycotina</taxon>
        <taxon>Dipodascomycetes</taxon>
        <taxon>Dipodascales</taxon>
        <taxon>Dipodascaceae</taxon>
        <taxon>Geotrichum</taxon>
    </lineage>
</organism>
<keyword evidence="2" id="KW-1185">Reference proteome</keyword>
<gene>
    <name evidence="1" type="ORF">D0Z00_000080</name>
</gene>
<protein>
    <submittedName>
        <fullName evidence="1">Uncharacterized protein</fullName>
    </submittedName>
</protein>
<dbReference type="EMBL" id="QVQA01000001">
    <property type="protein sequence ID" value="KAF5103102.1"/>
    <property type="molecule type" value="Genomic_DNA"/>
</dbReference>
<reference evidence="1 2" key="1">
    <citation type="journal article" date="2020" name="Front. Microbiol.">
        <title>Phenotypic and Genetic Characterization of the Cheese Ripening Yeast Geotrichum candidum.</title>
        <authorList>
            <person name="Perkins V."/>
            <person name="Vignola S."/>
            <person name="Lessard M.H."/>
            <person name="Plante P.L."/>
            <person name="Corbeil J."/>
            <person name="Dugat-Bony E."/>
            <person name="Frenette M."/>
            <person name="Labrie S."/>
        </authorList>
    </citation>
    <scope>NUCLEOTIDE SEQUENCE [LARGE SCALE GENOMIC DNA]</scope>
    <source>
        <strain evidence="1 2">LMA-1147</strain>
    </source>
</reference>
<evidence type="ECO:0000313" key="1">
    <source>
        <dbReference type="EMBL" id="KAF5103102.1"/>
    </source>
</evidence>
<evidence type="ECO:0000313" key="2">
    <source>
        <dbReference type="Proteomes" id="UP000744676"/>
    </source>
</evidence>
<comment type="caution">
    <text evidence="1">The sequence shown here is derived from an EMBL/GenBank/DDBJ whole genome shotgun (WGS) entry which is preliminary data.</text>
</comment>
<dbReference type="Proteomes" id="UP000744676">
    <property type="component" value="Unassembled WGS sequence"/>
</dbReference>
<accession>A0ACB6VAU9</accession>
<sequence>MAFAPDGSNRLAVMSTVNPQGRLTIVKQRSTYGTELDVLHDHLIPLFGNCGPSTPKIRWSFKGKGIWATGDDEIVRGIEVASGKVVHELQRRSPDPPHYKVNDIDLFNVADQDVVISATQSGYSFVWGRPYELYPPVKEENNAISLSPESSLEDQTPELAELRLPRKRKRHFSSSDDDDNDEER</sequence>
<proteinExistence type="predicted"/>